<dbReference type="Proteomes" id="UP000045706">
    <property type="component" value="Unassembled WGS sequence"/>
</dbReference>
<feature type="region of interest" description="Disordered" evidence="1">
    <location>
        <begin position="213"/>
        <end position="236"/>
    </location>
</feature>
<organism evidence="4 6">
    <name type="scientific">Verticillium longisporum</name>
    <name type="common">Verticillium dahliae var. longisporum</name>
    <dbReference type="NCBI Taxonomy" id="100787"/>
    <lineage>
        <taxon>Eukaryota</taxon>
        <taxon>Fungi</taxon>
        <taxon>Dikarya</taxon>
        <taxon>Ascomycota</taxon>
        <taxon>Pezizomycotina</taxon>
        <taxon>Sordariomycetes</taxon>
        <taxon>Hypocreomycetidae</taxon>
        <taxon>Glomerellales</taxon>
        <taxon>Plectosphaerellaceae</taxon>
        <taxon>Verticillium</taxon>
    </lineage>
</organism>
<reference evidence="5 6" key="1">
    <citation type="submission" date="2015-05" db="EMBL/GenBank/DDBJ databases">
        <authorList>
            <person name="Fogelqvist Johan"/>
        </authorList>
    </citation>
    <scope>NUCLEOTIDE SEQUENCE [LARGE SCALE GENOMIC DNA]</scope>
    <source>
        <strain evidence="3">VL1</strain>
        <strain evidence="4">VL2</strain>
    </source>
</reference>
<proteinExistence type="predicted"/>
<protein>
    <recommendedName>
        <fullName evidence="2">NADAR domain-containing protein</fullName>
    </recommendedName>
</protein>
<accession>A0A0G4LK67</accession>
<name>A0A0G4LK67_VERLO</name>
<dbReference type="InterPro" id="IPR037238">
    <property type="entry name" value="YbiA-like_sf"/>
</dbReference>
<dbReference type="CDD" id="cd15457">
    <property type="entry name" value="NADAR"/>
    <property type="match status" value="1"/>
</dbReference>
<dbReference type="SUPFAM" id="SSF143990">
    <property type="entry name" value="YbiA-like"/>
    <property type="match status" value="1"/>
</dbReference>
<dbReference type="AlphaFoldDB" id="A0A0G4LK67"/>
<dbReference type="Gene3D" id="1.10.357.40">
    <property type="entry name" value="YbiA-like"/>
    <property type="match status" value="1"/>
</dbReference>
<evidence type="ECO:0000313" key="3">
    <source>
        <dbReference type="EMBL" id="CRK18857.1"/>
    </source>
</evidence>
<gene>
    <name evidence="3" type="ORF">BN1708_003199</name>
    <name evidence="4" type="ORF">BN1723_002870</name>
</gene>
<dbReference type="NCBIfam" id="TIGR02464">
    <property type="entry name" value="ribofla_fusion"/>
    <property type="match status" value="1"/>
</dbReference>
<evidence type="ECO:0000313" key="6">
    <source>
        <dbReference type="Proteomes" id="UP000045706"/>
    </source>
</evidence>
<sequence length="236" mass="25904">MSRHIFLSIPKPPFRIPTKLHFVNMTTRHNPPQGPQASPSPSPPLPSTPVYFWRETDPDSGFLSQWAASPFPHPADPSLFFRTAEHYMMYRKAALFDPSQEAAILAATHPRQVKALGRKVKNFDAATWEDQREAIVTEGTRLKFTTGAGAAERRRRLLATGTGDLVEASPFDPIWGVGFAPHVAPTVDREAWGLNLLGKALMVVRDELRAAEGRAGGLQTKGGQDAVEEGTSANQQ</sequence>
<evidence type="ECO:0000259" key="2">
    <source>
        <dbReference type="Pfam" id="PF08719"/>
    </source>
</evidence>
<dbReference type="EMBL" id="CVQH01010001">
    <property type="protein sequence ID" value="CRK18857.1"/>
    <property type="molecule type" value="Genomic_DNA"/>
</dbReference>
<keyword evidence="5" id="KW-1185">Reference proteome</keyword>
<evidence type="ECO:0000313" key="5">
    <source>
        <dbReference type="Proteomes" id="UP000044602"/>
    </source>
</evidence>
<dbReference type="InterPro" id="IPR012816">
    <property type="entry name" value="NADAR"/>
</dbReference>
<dbReference type="STRING" id="100787.A0A0G4LK67"/>
<feature type="compositionally biased region" description="Pro residues" evidence="1">
    <location>
        <begin position="32"/>
        <end position="47"/>
    </location>
</feature>
<feature type="domain" description="NADAR" evidence="2">
    <location>
        <begin position="51"/>
        <end position="209"/>
    </location>
</feature>
<dbReference type="Pfam" id="PF08719">
    <property type="entry name" value="NADAR"/>
    <property type="match status" value="1"/>
</dbReference>
<dbReference type="EMBL" id="CVQI01013335">
    <property type="protein sequence ID" value="CRK22431.1"/>
    <property type="molecule type" value="Genomic_DNA"/>
</dbReference>
<evidence type="ECO:0000256" key="1">
    <source>
        <dbReference type="SAM" id="MobiDB-lite"/>
    </source>
</evidence>
<evidence type="ECO:0000313" key="4">
    <source>
        <dbReference type="EMBL" id="CRK22431.1"/>
    </source>
</evidence>
<dbReference type="Proteomes" id="UP000044602">
    <property type="component" value="Unassembled WGS sequence"/>
</dbReference>
<feature type="region of interest" description="Disordered" evidence="1">
    <location>
        <begin position="25"/>
        <end position="49"/>
    </location>
</feature>